<keyword evidence="4" id="KW-1133">Transmembrane helix</keyword>
<sequence>MNSWAWLRLWQWSCDAPGGLPLERRRGYEVMSQIFLIASLGHMAYACVLIGLQMPWVTLLNLACVAANAVALMLHRRLQLRRAMTVKMTVTLVVLSLSIFGLGPDAGFEYYFFLLLCEMLISDMGARYKVAMSVSIGSVAVATLTLAPLATPWMAGGAALHQELQIINLVAVFLVLGLIMWRLHVITERCEHHFRRDATHDYLTTVLNRRAIFHEADMLWHQQRHFTLLLLDADHFKQINDEYGHTAGDEVLRHLANTLRGALREHDRLGRVGGEEFLIVLPESEREEVLAVAAHIRQCLSDRPCQLDTLTLPVTFSMGLAASDEAALLSEVIDLADRRLYRAKSAGRDQLVMGELESVETTA</sequence>
<dbReference type="NCBIfam" id="TIGR00254">
    <property type="entry name" value="GGDEF"/>
    <property type="match status" value="1"/>
</dbReference>
<evidence type="ECO:0000256" key="2">
    <source>
        <dbReference type="ARBA" id="ARBA00012528"/>
    </source>
</evidence>
<feature type="transmembrane region" description="Helical" evidence="4">
    <location>
        <begin position="86"/>
        <end position="104"/>
    </location>
</feature>
<feature type="domain" description="GGDEF" evidence="5">
    <location>
        <begin position="224"/>
        <end position="356"/>
    </location>
</feature>
<dbReference type="Pfam" id="PF00990">
    <property type="entry name" value="GGDEF"/>
    <property type="match status" value="1"/>
</dbReference>
<dbReference type="EC" id="2.7.7.65" evidence="2"/>
<evidence type="ECO:0000256" key="3">
    <source>
        <dbReference type="ARBA" id="ARBA00034247"/>
    </source>
</evidence>
<dbReference type="PROSITE" id="PS50887">
    <property type="entry name" value="GGDEF"/>
    <property type="match status" value="1"/>
</dbReference>
<dbReference type="EMBL" id="CP000285">
    <property type="protein sequence ID" value="ABE58049.1"/>
    <property type="molecule type" value="Genomic_DNA"/>
</dbReference>
<comment type="catalytic activity">
    <reaction evidence="3">
        <text>2 GTP = 3',3'-c-di-GMP + 2 diphosphate</text>
        <dbReference type="Rhea" id="RHEA:24898"/>
        <dbReference type="ChEBI" id="CHEBI:33019"/>
        <dbReference type="ChEBI" id="CHEBI:37565"/>
        <dbReference type="ChEBI" id="CHEBI:58805"/>
        <dbReference type="EC" id="2.7.7.65"/>
    </reaction>
</comment>
<keyword evidence="7" id="KW-1185">Reference proteome</keyword>
<dbReference type="SMART" id="SM00267">
    <property type="entry name" value="GGDEF"/>
    <property type="match status" value="1"/>
</dbReference>
<dbReference type="KEGG" id="csa:Csal_0688"/>
<protein>
    <recommendedName>
        <fullName evidence="2">diguanylate cyclase</fullName>
        <ecNumber evidence="2">2.7.7.65</ecNumber>
    </recommendedName>
</protein>
<dbReference type="Proteomes" id="UP000000239">
    <property type="component" value="Chromosome"/>
</dbReference>
<evidence type="ECO:0000256" key="1">
    <source>
        <dbReference type="ARBA" id="ARBA00001946"/>
    </source>
</evidence>
<dbReference type="GeneID" id="95336016"/>
<name>Q1QZQ9_CHRI1</name>
<organism evidence="6 7">
    <name type="scientific">Chromohalobacter israelensis (strain ATCC BAA-138 / DSM 3043 / CIP 106854 / NCIMB 13768 / 1H11)</name>
    <name type="common">Chromohalobacter salexigens</name>
    <dbReference type="NCBI Taxonomy" id="290398"/>
    <lineage>
        <taxon>Bacteria</taxon>
        <taxon>Pseudomonadati</taxon>
        <taxon>Pseudomonadota</taxon>
        <taxon>Gammaproteobacteria</taxon>
        <taxon>Oceanospirillales</taxon>
        <taxon>Halomonadaceae</taxon>
        <taxon>Chromohalobacter</taxon>
    </lineage>
</organism>
<dbReference type="STRING" id="290398.Csal_0688"/>
<comment type="cofactor">
    <cofactor evidence="1">
        <name>Mg(2+)</name>
        <dbReference type="ChEBI" id="CHEBI:18420"/>
    </cofactor>
</comment>
<feature type="transmembrane region" description="Helical" evidence="4">
    <location>
        <begin position="133"/>
        <end position="154"/>
    </location>
</feature>
<dbReference type="FunFam" id="3.30.70.270:FF:000001">
    <property type="entry name" value="Diguanylate cyclase domain protein"/>
    <property type="match status" value="1"/>
</dbReference>
<dbReference type="PANTHER" id="PTHR45138:SF9">
    <property type="entry name" value="DIGUANYLATE CYCLASE DGCM-RELATED"/>
    <property type="match status" value="1"/>
</dbReference>
<dbReference type="Gene3D" id="3.30.70.270">
    <property type="match status" value="1"/>
</dbReference>
<dbReference type="CDD" id="cd01949">
    <property type="entry name" value="GGDEF"/>
    <property type="match status" value="1"/>
</dbReference>
<proteinExistence type="predicted"/>
<keyword evidence="4" id="KW-0812">Transmembrane</keyword>
<dbReference type="PANTHER" id="PTHR45138">
    <property type="entry name" value="REGULATORY COMPONENTS OF SENSORY TRANSDUCTION SYSTEM"/>
    <property type="match status" value="1"/>
</dbReference>
<evidence type="ECO:0000256" key="4">
    <source>
        <dbReference type="SAM" id="Phobius"/>
    </source>
</evidence>
<dbReference type="eggNOG" id="COG3706">
    <property type="taxonomic scope" value="Bacteria"/>
</dbReference>
<gene>
    <name evidence="6" type="ordered locus">Csal_0688</name>
</gene>
<dbReference type="InterPro" id="IPR043128">
    <property type="entry name" value="Rev_trsase/Diguanyl_cyclase"/>
</dbReference>
<dbReference type="AlphaFoldDB" id="Q1QZQ9"/>
<feature type="transmembrane region" description="Helical" evidence="4">
    <location>
        <begin position="166"/>
        <end position="186"/>
    </location>
</feature>
<dbReference type="SUPFAM" id="SSF55073">
    <property type="entry name" value="Nucleotide cyclase"/>
    <property type="match status" value="1"/>
</dbReference>
<reference evidence="6 7" key="1">
    <citation type="journal article" date="2011" name="Stand. Genomic Sci.">
        <title>Complete genome sequence of the halophilic and highly halotolerant Chromohalobacter salexigens type strain (1H11(T)).</title>
        <authorList>
            <person name="Copeland A."/>
            <person name="O'Connor K."/>
            <person name="Lucas S."/>
            <person name="Lapidus A."/>
            <person name="Berry K.W."/>
            <person name="Detter J.C."/>
            <person name="Del Rio T.G."/>
            <person name="Hammon N."/>
            <person name="Dalin E."/>
            <person name="Tice H."/>
            <person name="Pitluck S."/>
            <person name="Bruce D."/>
            <person name="Goodwin L."/>
            <person name="Han C."/>
            <person name="Tapia R."/>
            <person name="Saunders E."/>
            <person name="Schmutz J."/>
            <person name="Brettin T."/>
            <person name="Larimer F."/>
            <person name="Land M."/>
            <person name="Hauser L."/>
            <person name="Vargas C."/>
            <person name="Nieto J.J."/>
            <person name="Kyrpides N.C."/>
            <person name="Ivanova N."/>
            <person name="Goker M."/>
            <person name="Klenk H.P."/>
            <person name="Csonka L.N."/>
            <person name="Woyke T."/>
        </authorList>
    </citation>
    <scope>NUCLEOTIDE SEQUENCE [LARGE SCALE GENOMIC DNA]</scope>
    <source>
        <strain evidence="7">ATCC BAA-138 / DSM 3043 / CIP 106854 / NCIMB 13768 / 1H11</strain>
    </source>
</reference>
<dbReference type="InterPro" id="IPR050469">
    <property type="entry name" value="Diguanylate_Cyclase"/>
</dbReference>
<keyword evidence="4" id="KW-0472">Membrane</keyword>
<dbReference type="HOGENOM" id="CLU_000445_11_1_6"/>
<evidence type="ECO:0000313" key="6">
    <source>
        <dbReference type="EMBL" id="ABE58049.1"/>
    </source>
</evidence>
<dbReference type="InterPro" id="IPR029787">
    <property type="entry name" value="Nucleotide_cyclase"/>
</dbReference>
<dbReference type="GO" id="GO:0052621">
    <property type="term" value="F:diguanylate cyclase activity"/>
    <property type="evidence" value="ECO:0007669"/>
    <property type="project" value="UniProtKB-EC"/>
</dbReference>
<accession>Q1QZQ9</accession>
<evidence type="ECO:0000259" key="5">
    <source>
        <dbReference type="PROSITE" id="PS50887"/>
    </source>
</evidence>
<evidence type="ECO:0000313" key="7">
    <source>
        <dbReference type="Proteomes" id="UP000000239"/>
    </source>
</evidence>
<dbReference type="RefSeq" id="WP_011505995.1">
    <property type="nucleotide sequence ID" value="NC_007963.1"/>
</dbReference>
<feature type="transmembrane region" description="Helical" evidence="4">
    <location>
        <begin position="58"/>
        <end position="74"/>
    </location>
</feature>
<dbReference type="InterPro" id="IPR000160">
    <property type="entry name" value="GGDEF_dom"/>
</dbReference>
<feature type="transmembrane region" description="Helical" evidence="4">
    <location>
        <begin position="34"/>
        <end position="52"/>
    </location>
</feature>